<dbReference type="PANTHER" id="PTHR30461">
    <property type="entry name" value="DNA-INVERTASE FROM LAMBDOID PROPHAGE"/>
    <property type="match status" value="1"/>
</dbReference>
<feature type="domain" description="Recombinase" evidence="8">
    <location>
        <begin position="162"/>
        <end position="278"/>
    </location>
</feature>
<dbReference type="Pfam" id="PF00239">
    <property type="entry name" value="Resolvase"/>
    <property type="match status" value="1"/>
</dbReference>
<keyword evidence="3" id="KW-0233">DNA recombination</keyword>
<dbReference type="PROSITE" id="PS51737">
    <property type="entry name" value="RECOMBINASE_DNA_BIND"/>
    <property type="match status" value="1"/>
</dbReference>
<dbReference type="PROSITE" id="PS51736">
    <property type="entry name" value="RECOMBINASES_3"/>
    <property type="match status" value="1"/>
</dbReference>
<dbReference type="GO" id="GO:0000150">
    <property type="term" value="F:DNA strand exchange activity"/>
    <property type="evidence" value="ECO:0007669"/>
    <property type="project" value="InterPro"/>
</dbReference>
<dbReference type="Gene3D" id="3.90.1750.20">
    <property type="entry name" value="Putative Large Serine Recombinase, Chain B, Domain 2"/>
    <property type="match status" value="1"/>
</dbReference>
<dbReference type="CDD" id="cd00338">
    <property type="entry name" value="Ser_Recombinase"/>
    <property type="match status" value="1"/>
</dbReference>
<dbReference type="Gene3D" id="3.40.50.1390">
    <property type="entry name" value="Resolvase, N-terminal catalytic domain"/>
    <property type="match status" value="1"/>
</dbReference>
<dbReference type="Proteomes" id="UP000367750">
    <property type="component" value="Unassembled WGS sequence"/>
</dbReference>
<dbReference type="InterPro" id="IPR006118">
    <property type="entry name" value="Recombinase_CS"/>
</dbReference>
<gene>
    <name evidence="9" type="ORF">F4V43_07525</name>
</gene>
<dbReference type="InterPro" id="IPR025827">
    <property type="entry name" value="Zn_ribbon_recom_dom"/>
</dbReference>
<keyword evidence="10" id="KW-1185">Reference proteome</keyword>
<accession>A0A5J5GDP3</accession>
<feature type="domain" description="Resolvase/invertase-type recombinase catalytic" evidence="7">
    <location>
        <begin position="7"/>
        <end position="154"/>
    </location>
</feature>
<evidence type="ECO:0000256" key="1">
    <source>
        <dbReference type="ARBA" id="ARBA00022908"/>
    </source>
</evidence>
<keyword evidence="6" id="KW-0175">Coiled coil</keyword>
<keyword evidence="1" id="KW-0229">DNA integration</keyword>
<organism evidence="9 10">
    <name type="scientific">Paenibacillus spiritus</name>
    <dbReference type="NCBI Taxonomy" id="2496557"/>
    <lineage>
        <taxon>Bacteria</taxon>
        <taxon>Bacillati</taxon>
        <taxon>Bacillota</taxon>
        <taxon>Bacilli</taxon>
        <taxon>Bacillales</taxon>
        <taxon>Paenibacillaceae</taxon>
        <taxon>Paenibacillus</taxon>
    </lineage>
</organism>
<dbReference type="PROSITE" id="PS00397">
    <property type="entry name" value="RECOMBINASES_1"/>
    <property type="match status" value="1"/>
</dbReference>
<dbReference type="InterPro" id="IPR006119">
    <property type="entry name" value="Resolv_N"/>
</dbReference>
<feature type="active site" description="O-(5'-phospho-DNA)-serine intermediate" evidence="4 5">
    <location>
        <position position="15"/>
    </location>
</feature>
<feature type="coiled-coil region" evidence="6">
    <location>
        <begin position="413"/>
        <end position="447"/>
    </location>
</feature>
<dbReference type="OrthoDB" id="9811097at2"/>
<reference evidence="9 10" key="1">
    <citation type="submission" date="2019-09" db="EMBL/GenBank/DDBJ databases">
        <title>Bacillus ochoae sp. nov., Paenibacillus whitsoniae sp. nov., Paenibacillus spiritus sp. nov. Isolated from the Mars Exploration Rover during spacecraft assembly.</title>
        <authorList>
            <person name="Seuylemezian A."/>
            <person name="Vaishampayan P."/>
        </authorList>
    </citation>
    <scope>NUCLEOTIDE SEQUENCE [LARGE SCALE GENOMIC DNA]</scope>
    <source>
        <strain evidence="9 10">MER_111</strain>
    </source>
</reference>
<dbReference type="InterPro" id="IPR011109">
    <property type="entry name" value="DNA_bind_recombinase_dom"/>
</dbReference>
<evidence type="ECO:0000256" key="4">
    <source>
        <dbReference type="PIRSR" id="PIRSR606118-50"/>
    </source>
</evidence>
<dbReference type="GO" id="GO:0003677">
    <property type="term" value="F:DNA binding"/>
    <property type="evidence" value="ECO:0007669"/>
    <property type="project" value="UniProtKB-KW"/>
</dbReference>
<dbReference type="EMBL" id="VYKK01000007">
    <property type="protein sequence ID" value="KAA9005912.1"/>
    <property type="molecule type" value="Genomic_DNA"/>
</dbReference>
<dbReference type="SMART" id="SM00857">
    <property type="entry name" value="Resolvase"/>
    <property type="match status" value="1"/>
</dbReference>
<dbReference type="SUPFAM" id="SSF53041">
    <property type="entry name" value="Resolvase-like"/>
    <property type="match status" value="1"/>
</dbReference>
<proteinExistence type="predicted"/>
<evidence type="ECO:0000256" key="5">
    <source>
        <dbReference type="PROSITE-ProRule" id="PRU10137"/>
    </source>
</evidence>
<evidence type="ECO:0000256" key="3">
    <source>
        <dbReference type="ARBA" id="ARBA00023172"/>
    </source>
</evidence>
<dbReference type="GO" id="GO:0015074">
    <property type="term" value="P:DNA integration"/>
    <property type="evidence" value="ECO:0007669"/>
    <property type="project" value="UniProtKB-KW"/>
</dbReference>
<dbReference type="Pfam" id="PF07508">
    <property type="entry name" value="Recombinase"/>
    <property type="match status" value="1"/>
</dbReference>
<evidence type="ECO:0000259" key="7">
    <source>
        <dbReference type="PROSITE" id="PS51736"/>
    </source>
</evidence>
<dbReference type="Pfam" id="PF13408">
    <property type="entry name" value="Zn_ribbon_recom"/>
    <property type="match status" value="1"/>
</dbReference>
<name>A0A5J5GDP3_9BACL</name>
<sequence length="519" mass="59131">MNHEQQLAALYIRVSTEEQVEGFSLDVQRLALLDHCRNAQIGVHKVYIDAGRSGKSIEGRPALCELLEDARSGRFQQVVCLRLNRLSRKLADLLHIFELLERHGVALRSLTEDLQTDTPMGKFALQMSGAVAEHERRQIAQNVRHSMQRRSRLGRWNSGNQVLGYRWVTHFGNPHLSYVEIVPEEAKQVFSIFEMYANGLGLKAIANRLNNADYKTKRGKAFYSISVRGILTNVNYIGKITYTDENNSRKIVDGEHGPIVSTELWEQVQQRLAGQATPSAKQIVRPFPLAGLLKCPTCGSSMIPCHVNRRRKNGIHSKSFYYICCRYNSGGSAVCLPNHIPANEAEVWVESQLRHFITHPNITERLIAEINRRRDKKLQPIRQRIVQIDKQTSSLKNRSLRCYELFEDGHIDAPELRKRLGEIRSELTILEEERQELERAVAEQPDRSILEASVRQALDNFRPLLRSAVPEQQKKLYRSLINKIIVPHNQDITKATIQGTSALLNLQIPPIPVKGNESS</sequence>
<dbReference type="RefSeq" id="WP_150457613.1">
    <property type="nucleotide sequence ID" value="NZ_VYKK01000007.1"/>
</dbReference>
<keyword evidence="2" id="KW-0238">DNA-binding</keyword>
<comment type="caution">
    <text evidence="9">The sequence shown here is derived from an EMBL/GenBank/DDBJ whole genome shotgun (WGS) entry which is preliminary data.</text>
</comment>
<dbReference type="InterPro" id="IPR050639">
    <property type="entry name" value="SSR_resolvase"/>
</dbReference>
<evidence type="ECO:0000256" key="6">
    <source>
        <dbReference type="SAM" id="Coils"/>
    </source>
</evidence>
<evidence type="ECO:0000313" key="10">
    <source>
        <dbReference type="Proteomes" id="UP000367750"/>
    </source>
</evidence>
<dbReference type="InterPro" id="IPR036162">
    <property type="entry name" value="Resolvase-like_N_sf"/>
</dbReference>
<protein>
    <submittedName>
        <fullName evidence="9">Recombinase family protein</fullName>
    </submittedName>
</protein>
<dbReference type="PANTHER" id="PTHR30461:SF23">
    <property type="entry name" value="DNA RECOMBINASE-RELATED"/>
    <property type="match status" value="1"/>
</dbReference>
<dbReference type="InterPro" id="IPR038109">
    <property type="entry name" value="DNA_bind_recomb_sf"/>
</dbReference>
<evidence type="ECO:0000256" key="2">
    <source>
        <dbReference type="ARBA" id="ARBA00023125"/>
    </source>
</evidence>
<evidence type="ECO:0000259" key="8">
    <source>
        <dbReference type="PROSITE" id="PS51737"/>
    </source>
</evidence>
<evidence type="ECO:0000313" key="9">
    <source>
        <dbReference type="EMBL" id="KAA9005912.1"/>
    </source>
</evidence>
<dbReference type="AlphaFoldDB" id="A0A5J5GDP3"/>